<dbReference type="AlphaFoldDB" id="A0A2X0N1A7"/>
<keyword evidence="1" id="KW-0472">Membrane</keyword>
<feature type="transmembrane region" description="Helical" evidence="1">
    <location>
        <begin position="46"/>
        <end position="68"/>
    </location>
</feature>
<keyword evidence="1" id="KW-1133">Transmembrane helix</keyword>
<dbReference type="EMBL" id="FQNC01000064">
    <property type="protein sequence ID" value="SGY98305.1"/>
    <property type="molecule type" value="Genomic_DNA"/>
</dbReference>
<name>A0A2X0N1A7_9BASI</name>
<sequence length="117" mass="13236">MGKDVPVLVDVADVDTDHFCLLQRPLREKQSKERCQNPIISDSLPILFTSHATISLLFCTPSIAYSLYAGSQRLIETRLTRWLASGLKSTRSASRFVCGDLLLQFRDLFCHLFFGEV</sequence>
<keyword evidence="4" id="KW-1185">Reference proteome</keyword>
<organism evidence="2 4">
    <name type="scientific">Microbotryum silenes-dioicae</name>
    <dbReference type="NCBI Taxonomy" id="796604"/>
    <lineage>
        <taxon>Eukaryota</taxon>
        <taxon>Fungi</taxon>
        <taxon>Dikarya</taxon>
        <taxon>Basidiomycota</taxon>
        <taxon>Pucciniomycotina</taxon>
        <taxon>Microbotryomycetes</taxon>
        <taxon>Microbotryales</taxon>
        <taxon>Microbotryaceae</taxon>
        <taxon>Microbotryum</taxon>
    </lineage>
</organism>
<keyword evidence="1" id="KW-0812">Transmembrane</keyword>
<reference evidence="2 4" key="1">
    <citation type="submission" date="2016-11" db="EMBL/GenBank/DDBJ databases">
        <authorList>
            <person name="Jaros S."/>
            <person name="Januszkiewicz K."/>
            <person name="Wedrychowicz H."/>
        </authorList>
    </citation>
    <scope>NUCLEOTIDE SEQUENCE [LARGE SCALE GENOMIC DNA]</scope>
</reference>
<protein>
    <submittedName>
        <fullName evidence="3">BQ5605_C035g11456 protein</fullName>
    </submittedName>
    <submittedName>
        <fullName evidence="2">BQ5605_C039g11750 protein</fullName>
    </submittedName>
</protein>
<accession>A0A2X0N1A7</accession>
<dbReference type="Proteomes" id="UP000249464">
    <property type="component" value="Unassembled WGS sequence"/>
</dbReference>
<evidence type="ECO:0000313" key="2">
    <source>
        <dbReference type="EMBL" id="SGY89454.1"/>
    </source>
</evidence>
<evidence type="ECO:0000313" key="4">
    <source>
        <dbReference type="Proteomes" id="UP000249464"/>
    </source>
</evidence>
<gene>
    <name evidence="2" type="primary">BQ5605_C039g11750</name>
    <name evidence="3" type="synonym">BQ5605_C035g11456</name>
    <name evidence="3" type="ORF">BQ5605_C035G11456</name>
    <name evidence="2" type="ORF">BQ5605_C039G11750</name>
</gene>
<evidence type="ECO:0000256" key="1">
    <source>
        <dbReference type="SAM" id="Phobius"/>
    </source>
</evidence>
<proteinExistence type="predicted"/>
<evidence type="ECO:0000313" key="3">
    <source>
        <dbReference type="EMBL" id="SGY98305.1"/>
    </source>
</evidence>
<dbReference type="EMBL" id="FQNC01000060">
    <property type="protein sequence ID" value="SGY89454.1"/>
    <property type="molecule type" value="Genomic_DNA"/>
</dbReference>